<evidence type="ECO:0000313" key="2">
    <source>
        <dbReference type="Proteomes" id="UP000078559"/>
    </source>
</evidence>
<keyword evidence="2" id="KW-1185">Reference proteome</keyword>
<name>A0A194WD74_CYTMA</name>
<protein>
    <submittedName>
        <fullName evidence="1">Uncharacterized protein</fullName>
    </submittedName>
</protein>
<reference evidence="1" key="1">
    <citation type="submission" date="2014-12" db="EMBL/GenBank/DDBJ databases">
        <title>Genome Sequence of Valsa Canker Pathogens Uncovers a Specific Adaption of Colonization on Woody Bark.</title>
        <authorList>
            <person name="Yin Z."/>
            <person name="Liu H."/>
            <person name="Gao X."/>
            <person name="Li Z."/>
            <person name="Song N."/>
            <person name="Ke X."/>
            <person name="Dai Q."/>
            <person name="Wu Y."/>
            <person name="Sun Y."/>
            <person name="Xu J.-R."/>
            <person name="Kang Z.K."/>
            <person name="Wang L."/>
            <person name="Huang L."/>
        </authorList>
    </citation>
    <scope>NUCLEOTIDE SEQUENCE [LARGE SCALE GENOMIC DNA]</scope>
    <source>
        <strain evidence="1">03-8</strain>
    </source>
</reference>
<organism evidence="1 2">
    <name type="scientific">Cytospora mali</name>
    <name type="common">Apple Valsa canker fungus</name>
    <name type="synonym">Valsa mali</name>
    <dbReference type="NCBI Taxonomy" id="578113"/>
    <lineage>
        <taxon>Eukaryota</taxon>
        <taxon>Fungi</taxon>
        <taxon>Dikarya</taxon>
        <taxon>Ascomycota</taxon>
        <taxon>Pezizomycotina</taxon>
        <taxon>Sordariomycetes</taxon>
        <taxon>Sordariomycetidae</taxon>
        <taxon>Diaporthales</taxon>
        <taxon>Cytosporaceae</taxon>
        <taxon>Cytospora</taxon>
    </lineage>
</organism>
<dbReference type="AlphaFoldDB" id="A0A194WD74"/>
<dbReference type="Proteomes" id="UP000078559">
    <property type="component" value="Chromosome 12"/>
</dbReference>
<sequence length="130" mass="13376">MTSLLLHTPDLGAQEVPLDAGDAAGRLRGDQVDAHDDAARAHAVHGDLRPRAGRVPEVDDRLPGAEEPVPRVHLQQLEGGAALEALHLGRAGVPVAGLARVPLGVCRGTAAGGWCGVVVGLVAGWDWGWG</sequence>
<proteinExistence type="predicted"/>
<accession>A0A194WD74</accession>
<dbReference type="EMBL" id="CM003109">
    <property type="protein sequence ID" value="KUI74085.1"/>
    <property type="molecule type" value="Genomic_DNA"/>
</dbReference>
<gene>
    <name evidence="1" type="ORF">VM1G_11945</name>
</gene>
<evidence type="ECO:0000313" key="1">
    <source>
        <dbReference type="EMBL" id="KUI74085.1"/>
    </source>
</evidence>